<dbReference type="GO" id="GO:0030030">
    <property type="term" value="P:cell projection organization"/>
    <property type="evidence" value="ECO:0007669"/>
    <property type="project" value="UniProtKB-KW"/>
</dbReference>
<name>A0ABD0WUU8_UMBPY</name>
<evidence type="ECO:0000256" key="9">
    <source>
        <dbReference type="ARBA" id="ARBA00023069"/>
    </source>
</evidence>
<evidence type="ECO:0000256" key="4">
    <source>
        <dbReference type="ARBA" id="ARBA00022475"/>
    </source>
</evidence>
<organism evidence="13 14">
    <name type="scientific">Umbra pygmaea</name>
    <name type="common">Eastern mudminnow</name>
    <dbReference type="NCBI Taxonomy" id="75934"/>
    <lineage>
        <taxon>Eukaryota</taxon>
        <taxon>Metazoa</taxon>
        <taxon>Chordata</taxon>
        <taxon>Craniata</taxon>
        <taxon>Vertebrata</taxon>
        <taxon>Euteleostomi</taxon>
        <taxon>Actinopterygii</taxon>
        <taxon>Neopterygii</taxon>
        <taxon>Teleostei</taxon>
        <taxon>Protacanthopterygii</taxon>
        <taxon>Esociformes</taxon>
        <taxon>Umbridae</taxon>
        <taxon>Umbra</taxon>
    </lineage>
</organism>
<keyword evidence="6" id="KW-0853">WD repeat</keyword>
<evidence type="ECO:0000256" key="8">
    <source>
        <dbReference type="ARBA" id="ARBA00022794"/>
    </source>
</evidence>
<evidence type="ECO:0000256" key="5">
    <source>
        <dbReference type="ARBA" id="ARBA00022490"/>
    </source>
</evidence>
<evidence type="ECO:0000256" key="1">
    <source>
        <dbReference type="ARBA" id="ARBA00004236"/>
    </source>
</evidence>
<dbReference type="EMBL" id="JAGEUA010000004">
    <property type="protein sequence ID" value="KAL0983762.1"/>
    <property type="molecule type" value="Genomic_DNA"/>
</dbReference>
<dbReference type="Pfam" id="PF11768">
    <property type="entry name" value="Frtz"/>
    <property type="match status" value="1"/>
</dbReference>
<keyword evidence="7" id="KW-0677">Repeat</keyword>
<evidence type="ECO:0000256" key="12">
    <source>
        <dbReference type="ARBA" id="ARBA00023273"/>
    </source>
</evidence>
<comment type="caution">
    <text evidence="13">The sequence shown here is derived from an EMBL/GenBank/DDBJ whole genome shotgun (WGS) entry which is preliminary data.</text>
</comment>
<evidence type="ECO:0000256" key="11">
    <source>
        <dbReference type="ARBA" id="ARBA00023212"/>
    </source>
</evidence>
<keyword evidence="8" id="KW-0970">Cilium biogenesis/degradation</keyword>
<dbReference type="AlphaFoldDB" id="A0ABD0WUU8"/>
<dbReference type="InterPro" id="IPR024511">
    <property type="entry name" value="Frtz"/>
</dbReference>
<protein>
    <submittedName>
        <fullName evidence="13">Uncharacterized protein</fullName>
    </submittedName>
</protein>
<keyword evidence="14" id="KW-1185">Reference proteome</keyword>
<dbReference type="PANTHER" id="PTHR13667:SF5">
    <property type="entry name" value="WD REPEAT-CONTAINING AND PLANAR CELL POLARITY EFFECTOR PROTEIN FRITZ HOMOLOG"/>
    <property type="match status" value="1"/>
</dbReference>
<reference evidence="13 14" key="1">
    <citation type="submission" date="2024-06" db="EMBL/GenBank/DDBJ databases">
        <authorList>
            <person name="Pan Q."/>
            <person name="Wen M."/>
            <person name="Jouanno E."/>
            <person name="Zahm M."/>
            <person name="Klopp C."/>
            <person name="Cabau C."/>
            <person name="Louis A."/>
            <person name="Berthelot C."/>
            <person name="Parey E."/>
            <person name="Roest Crollius H."/>
            <person name="Montfort J."/>
            <person name="Robinson-Rechavi M."/>
            <person name="Bouchez O."/>
            <person name="Lampietro C."/>
            <person name="Lopez Roques C."/>
            <person name="Donnadieu C."/>
            <person name="Postlethwait J."/>
            <person name="Bobe J."/>
            <person name="Verreycken H."/>
            <person name="Guiguen Y."/>
        </authorList>
    </citation>
    <scope>NUCLEOTIDE SEQUENCE [LARGE SCALE GENOMIC DNA]</scope>
    <source>
        <strain evidence="13">Up_M1</strain>
        <tissue evidence="13">Testis</tissue>
    </source>
</reference>
<keyword evidence="11" id="KW-0206">Cytoskeleton</keyword>
<comment type="subcellular location">
    <subcellularLocation>
        <location evidence="1">Cell membrane</location>
    </subcellularLocation>
    <subcellularLocation>
        <location evidence="2">Cytoplasm</location>
        <location evidence="2">Cytoskeleton</location>
        <location evidence="2">Cilium axoneme</location>
    </subcellularLocation>
</comment>
<dbReference type="GO" id="GO:0005930">
    <property type="term" value="C:axoneme"/>
    <property type="evidence" value="ECO:0007669"/>
    <property type="project" value="UniProtKB-SubCell"/>
</dbReference>
<sequence length="214" mass="23540">MAFCLAELQCCSTRSALQIKDTDIGTYQYYDKGDAAGPSDHHYYNDKKLFSESRGHSWTPRNRRPEKLRDSLKELEDLLQTNSVLMLSSGVLVTLTLSGAQFDRVFVDRTLGGRLPADKVSDAVLSDRLLLLSFVEKNQVCVVYLNKKNQSASRRQQEAGQTVIFRDQGVECGGTRRGGTQAGPTRGSELPARCGGVLVAPGWCCTGTMSLDPE</sequence>
<keyword evidence="12" id="KW-0966">Cell projection</keyword>
<dbReference type="PANTHER" id="PTHR13667">
    <property type="entry name" value="HOMOLOC-13"/>
    <property type="match status" value="1"/>
</dbReference>
<evidence type="ECO:0000313" key="13">
    <source>
        <dbReference type="EMBL" id="KAL0983762.1"/>
    </source>
</evidence>
<accession>A0ABD0WUU8</accession>
<keyword evidence="4" id="KW-1003">Cell membrane</keyword>
<proteinExistence type="inferred from homology"/>
<keyword evidence="5" id="KW-0963">Cytoplasm</keyword>
<keyword evidence="10" id="KW-0472">Membrane</keyword>
<evidence type="ECO:0000313" key="14">
    <source>
        <dbReference type="Proteomes" id="UP001557470"/>
    </source>
</evidence>
<keyword evidence="9" id="KW-0969">Cilium</keyword>
<comment type="similarity">
    <text evidence="3">Belongs to the WD repeat fritz family.</text>
</comment>
<dbReference type="GO" id="GO:0005886">
    <property type="term" value="C:plasma membrane"/>
    <property type="evidence" value="ECO:0007669"/>
    <property type="project" value="UniProtKB-SubCell"/>
</dbReference>
<evidence type="ECO:0000256" key="2">
    <source>
        <dbReference type="ARBA" id="ARBA00004430"/>
    </source>
</evidence>
<evidence type="ECO:0000256" key="7">
    <source>
        <dbReference type="ARBA" id="ARBA00022737"/>
    </source>
</evidence>
<evidence type="ECO:0000256" key="6">
    <source>
        <dbReference type="ARBA" id="ARBA00022574"/>
    </source>
</evidence>
<gene>
    <name evidence="13" type="ORF">UPYG_G00132420</name>
</gene>
<evidence type="ECO:0000256" key="3">
    <source>
        <dbReference type="ARBA" id="ARBA00006059"/>
    </source>
</evidence>
<dbReference type="Proteomes" id="UP001557470">
    <property type="component" value="Unassembled WGS sequence"/>
</dbReference>
<evidence type="ECO:0000256" key="10">
    <source>
        <dbReference type="ARBA" id="ARBA00023136"/>
    </source>
</evidence>